<feature type="binding site" evidence="9">
    <location>
        <position position="36"/>
    </location>
    <ligand>
        <name>NADPH</name>
        <dbReference type="ChEBI" id="CHEBI:57783"/>
    </ligand>
</feature>
<dbReference type="SUPFAM" id="SSF69055">
    <property type="entry name" value="1-deoxy-D-xylulose-5-phosphate reductoisomerase, C-terminal domain"/>
    <property type="match status" value="1"/>
</dbReference>
<reference evidence="14 15" key="1">
    <citation type="journal article" date="2017" name="Int. J. Syst. Evol. Microbiol.">
        <title>Photobacterium alginatilyticum sp. nov., a marine bacterium isolated from bottom seawater.</title>
        <authorList>
            <person name="Wang X."/>
            <person name="Wang Y."/>
            <person name="Yang X."/>
            <person name="Sun H."/>
            <person name="Li B."/>
            <person name="Zhang X.H."/>
        </authorList>
    </citation>
    <scope>NUCLEOTIDE SEQUENCE [LARGE SCALE GENOMIC DNA]</scope>
    <source>
        <strain evidence="14 15">P03D4</strain>
    </source>
</reference>
<evidence type="ECO:0000256" key="10">
    <source>
        <dbReference type="SAM" id="SignalP"/>
    </source>
</evidence>
<evidence type="ECO:0000256" key="6">
    <source>
        <dbReference type="ARBA" id="ARBA00023211"/>
    </source>
</evidence>
<dbReference type="SUPFAM" id="SSF55347">
    <property type="entry name" value="Glyceraldehyde-3-phosphate dehydrogenase-like, C-terminal domain"/>
    <property type="match status" value="1"/>
</dbReference>
<accession>A0ABW9YQC7</accession>
<feature type="binding site" evidence="9">
    <location>
        <position position="227"/>
    </location>
    <ligand>
        <name>1-deoxy-D-xylulose 5-phosphate</name>
        <dbReference type="ChEBI" id="CHEBI:57792"/>
    </ligand>
</feature>
<dbReference type="Pfam" id="PF08436">
    <property type="entry name" value="DXP_redisom_C"/>
    <property type="match status" value="1"/>
</dbReference>
<dbReference type="Pfam" id="PF13288">
    <property type="entry name" value="DXPR_C"/>
    <property type="match status" value="1"/>
</dbReference>
<feature type="binding site" evidence="9">
    <location>
        <position position="209"/>
    </location>
    <ligand>
        <name>1-deoxy-D-xylulose 5-phosphate</name>
        <dbReference type="ChEBI" id="CHEBI:57792"/>
    </ligand>
</feature>
<feature type="binding site" evidence="9">
    <location>
        <position position="151"/>
    </location>
    <ligand>
        <name>1-deoxy-D-xylulose 5-phosphate</name>
        <dbReference type="ChEBI" id="CHEBI:57792"/>
    </ligand>
</feature>
<dbReference type="SUPFAM" id="SSF51735">
    <property type="entry name" value="NAD(P)-binding Rossmann-fold domains"/>
    <property type="match status" value="1"/>
</dbReference>
<dbReference type="Pfam" id="PF02670">
    <property type="entry name" value="DXP_reductoisom"/>
    <property type="match status" value="1"/>
</dbReference>
<comment type="pathway">
    <text evidence="1 9">Isoprenoid biosynthesis; isopentenyl diphosphate biosynthesis via DXP pathway; isopentenyl diphosphate from 1-deoxy-D-xylulose 5-phosphate: step 1/6.</text>
</comment>
<comment type="caution">
    <text evidence="14">The sequence shown here is derived from an EMBL/GenBank/DDBJ whole genome shotgun (WGS) entry which is preliminary data.</text>
</comment>
<dbReference type="Proteomes" id="UP000738517">
    <property type="component" value="Unassembled WGS sequence"/>
</dbReference>
<evidence type="ECO:0000256" key="3">
    <source>
        <dbReference type="ARBA" id="ARBA00022723"/>
    </source>
</evidence>
<evidence type="ECO:0000256" key="1">
    <source>
        <dbReference type="ARBA" id="ARBA00005094"/>
    </source>
</evidence>
<dbReference type="InterPro" id="IPR003821">
    <property type="entry name" value="DXP_reductoisomerase"/>
</dbReference>
<feature type="binding site" evidence="9">
    <location>
        <position position="228"/>
    </location>
    <ligand>
        <name>1-deoxy-D-xylulose 5-phosphate</name>
        <dbReference type="ChEBI" id="CHEBI:57792"/>
    </ligand>
</feature>
<protein>
    <recommendedName>
        <fullName evidence="9">1-deoxy-D-xylulose 5-phosphate reductoisomerase</fullName>
        <shortName evidence="9">DXP reductoisomerase</shortName>
        <ecNumber evidence="9">1.1.1.267</ecNumber>
    </recommendedName>
    <alternativeName>
        <fullName evidence="9">1-deoxyxylulose-5-phosphate reductoisomerase</fullName>
    </alternativeName>
    <alternativeName>
        <fullName evidence="9">2-C-methyl-D-erythritol 4-phosphate synthase</fullName>
    </alternativeName>
</protein>
<feature type="chain" id="PRO_5046638922" description="1-deoxy-D-xylulose 5-phosphate reductoisomerase" evidence="10">
    <location>
        <begin position="22"/>
        <end position="398"/>
    </location>
</feature>
<dbReference type="InterPro" id="IPR026877">
    <property type="entry name" value="DXPR_C"/>
</dbReference>
<comment type="catalytic activity">
    <reaction evidence="8">
        <text>2-C-methyl-D-erythritol 4-phosphate + NADP(+) = 1-deoxy-D-xylulose 5-phosphate + NADPH + H(+)</text>
        <dbReference type="Rhea" id="RHEA:13717"/>
        <dbReference type="ChEBI" id="CHEBI:15378"/>
        <dbReference type="ChEBI" id="CHEBI:57783"/>
        <dbReference type="ChEBI" id="CHEBI:57792"/>
        <dbReference type="ChEBI" id="CHEBI:58262"/>
        <dbReference type="ChEBI" id="CHEBI:58349"/>
        <dbReference type="EC" id="1.1.1.267"/>
    </reaction>
    <physiologicalReaction direction="right-to-left" evidence="8">
        <dbReference type="Rhea" id="RHEA:13719"/>
    </physiologicalReaction>
</comment>
<dbReference type="PANTHER" id="PTHR30525:SF0">
    <property type="entry name" value="1-DEOXY-D-XYLULOSE 5-PHOSPHATE REDUCTOISOMERASE, CHLOROPLASTIC"/>
    <property type="match status" value="1"/>
</dbReference>
<comment type="caution">
    <text evidence="9">Lacks conserved residue(s) required for the propagation of feature annotation.</text>
</comment>
<evidence type="ECO:0000313" key="14">
    <source>
        <dbReference type="EMBL" id="NBI55221.1"/>
    </source>
</evidence>
<feature type="binding site" evidence="9">
    <location>
        <position position="12"/>
    </location>
    <ligand>
        <name>NADPH</name>
        <dbReference type="ChEBI" id="CHEBI:57783"/>
    </ligand>
</feature>
<keyword evidence="3 9" id="KW-0479">Metal-binding</keyword>
<feature type="domain" description="1-deoxy-D-xylulose 5-phosphate reductoisomerase C-terminal" evidence="12">
    <location>
        <begin position="146"/>
        <end position="239"/>
    </location>
</feature>
<comment type="function">
    <text evidence="9">Catalyzes the NADPH-dependent rearrangement and reduction of 1-deoxy-D-xylulose-5-phosphate (DXP) to 2-C-methyl-D-erythritol 4-phosphate (MEP).</text>
</comment>
<organism evidence="14 15">
    <name type="scientific">Photobacterium alginatilyticum</name>
    <dbReference type="NCBI Taxonomy" id="1775171"/>
    <lineage>
        <taxon>Bacteria</taxon>
        <taxon>Pseudomonadati</taxon>
        <taxon>Pseudomonadota</taxon>
        <taxon>Gammaproteobacteria</taxon>
        <taxon>Vibrionales</taxon>
        <taxon>Vibrionaceae</taxon>
        <taxon>Photobacterium</taxon>
    </lineage>
</organism>
<evidence type="ECO:0000259" key="13">
    <source>
        <dbReference type="Pfam" id="PF13288"/>
    </source>
</evidence>
<evidence type="ECO:0000313" key="15">
    <source>
        <dbReference type="Proteomes" id="UP000738517"/>
    </source>
</evidence>
<dbReference type="RefSeq" id="WP_160656438.1">
    <property type="nucleotide sequence ID" value="NZ_RSEJ01000028.1"/>
</dbReference>
<dbReference type="HAMAP" id="MF_00183">
    <property type="entry name" value="DXP_reductoisom"/>
    <property type="match status" value="1"/>
</dbReference>
<dbReference type="EC" id="1.1.1.267" evidence="9"/>
<evidence type="ECO:0000256" key="2">
    <source>
        <dbReference type="ARBA" id="ARBA00006825"/>
    </source>
</evidence>
<keyword evidence="6 9" id="KW-0464">Manganese</keyword>
<dbReference type="PIRSF" id="PIRSF006205">
    <property type="entry name" value="Dxp_reductismrs"/>
    <property type="match status" value="1"/>
</dbReference>
<feature type="binding site" evidence="9">
    <location>
        <position position="215"/>
    </location>
    <ligand>
        <name>NADPH</name>
        <dbReference type="ChEBI" id="CHEBI:57783"/>
    </ligand>
</feature>
<keyword evidence="15" id="KW-1185">Reference proteome</keyword>
<keyword evidence="9" id="KW-0460">Magnesium</keyword>
<feature type="domain" description="1-deoxy-D-xylulose 5-phosphate reductoisomerase N-terminal" evidence="11">
    <location>
        <begin position="4"/>
        <end position="132"/>
    </location>
</feature>
<evidence type="ECO:0000259" key="11">
    <source>
        <dbReference type="Pfam" id="PF02670"/>
    </source>
</evidence>
<proteinExistence type="inferred from homology"/>
<evidence type="ECO:0000256" key="7">
    <source>
        <dbReference type="ARBA" id="ARBA00023229"/>
    </source>
</evidence>
<feature type="binding site" evidence="9">
    <location>
        <position position="125"/>
    </location>
    <ligand>
        <name>1-deoxy-D-xylulose 5-phosphate</name>
        <dbReference type="ChEBI" id="CHEBI:57792"/>
    </ligand>
</feature>
<dbReference type="PANTHER" id="PTHR30525">
    <property type="entry name" value="1-DEOXY-D-XYLULOSE 5-PHOSPHATE REDUCTOISOMERASE"/>
    <property type="match status" value="1"/>
</dbReference>
<comment type="cofactor">
    <cofactor evidence="9">
        <name>Mg(2+)</name>
        <dbReference type="ChEBI" id="CHEBI:18420"/>
    </cofactor>
    <cofactor evidence="9">
        <name>Mn(2+)</name>
        <dbReference type="ChEBI" id="CHEBI:29035"/>
    </cofactor>
</comment>
<feature type="binding site" evidence="9">
    <location>
        <position position="231"/>
    </location>
    <ligand>
        <name>1-deoxy-D-xylulose 5-phosphate</name>
        <dbReference type="ChEBI" id="CHEBI:57792"/>
    </ligand>
</feature>
<dbReference type="NCBIfam" id="NF003938">
    <property type="entry name" value="PRK05447.1-1"/>
    <property type="match status" value="1"/>
</dbReference>
<feature type="domain" description="DXP reductoisomerase C-terminal" evidence="13">
    <location>
        <begin position="271"/>
        <end position="387"/>
    </location>
</feature>
<feature type="binding site" evidence="9">
    <location>
        <position position="152"/>
    </location>
    <ligand>
        <name>Mn(2+)</name>
        <dbReference type="ChEBI" id="CHEBI:29035"/>
    </ligand>
</feature>
<feature type="binding site" evidence="9">
    <location>
        <position position="10"/>
    </location>
    <ligand>
        <name>NADPH</name>
        <dbReference type="ChEBI" id="CHEBI:57783"/>
    </ligand>
</feature>
<evidence type="ECO:0000256" key="8">
    <source>
        <dbReference type="ARBA" id="ARBA00048543"/>
    </source>
</evidence>
<feature type="binding site" evidence="9">
    <location>
        <position position="13"/>
    </location>
    <ligand>
        <name>NADPH</name>
        <dbReference type="ChEBI" id="CHEBI:57783"/>
    </ligand>
</feature>
<feature type="binding site" evidence="9">
    <location>
        <position position="150"/>
    </location>
    <ligand>
        <name>Mn(2+)</name>
        <dbReference type="ChEBI" id="CHEBI:29035"/>
    </ligand>
</feature>
<feature type="binding site" evidence="9">
    <location>
        <position position="222"/>
    </location>
    <ligand>
        <name>1-deoxy-D-xylulose 5-phosphate</name>
        <dbReference type="ChEBI" id="CHEBI:57792"/>
    </ligand>
</feature>
<dbReference type="InterPro" id="IPR036291">
    <property type="entry name" value="NAD(P)-bd_dom_sf"/>
</dbReference>
<dbReference type="InterPro" id="IPR013644">
    <property type="entry name" value="DXP_reductoisomerase_C"/>
</dbReference>
<keyword evidence="5 9" id="KW-0560">Oxidoreductase</keyword>
<evidence type="ECO:0000256" key="9">
    <source>
        <dbReference type="HAMAP-Rule" id="MF_00183"/>
    </source>
</evidence>
<feature type="binding site" evidence="9">
    <location>
        <position position="231"/>
    </location>
    <ligand>
        <name>Mn(2+)</name>
        <dbReference type="ChEBI" id="CHEBI:29035"/>
    </ligand>
</feature>
<keyword evidence="7 9" id="KW-0414">Isoprene biosynthesis</keyword>
<evidence type="ECO:0000259" key="12">
    <source>
        <dbReference type="Pfam" id="PF08436"/>
    </source>
</evidence>
<feature type="binding site" evidence="9">
    <location>
        <position position="38"/>
    </location>
    <ligand>
        <name>NADPH</name>
        <dbReference type="ChEBI" id="CHEBI:57783"/>
    </ligand>
</feature>
<dbReference type="GO" id="GO:0030604">
    <property type="term" value="F:1-deoxy-D-xylulose-5-phosphate reductoisomerase activity"/>
    <property type="evidence" value="ECO:0007669"/>
    <property type="project" value="UniProtKB-EC"/>
</dbReference>
<dbReference type="NCBIfam" id="TIGR00243">
    <property type="entry name" value="Dxr"/>
    <property type="match status" value="1"/>
</dbReference>
<evidence type="ECO:0000256" key="5">
    <source>
        <dbReference type="ARBA" id="ARBA00023002"/>
    </source>
</evidence>
<dbReference type="Gene3D" id="3.40.50.720">
    <property type="entry name" value="NAD(P)-binding Rossmann-like Domain"/>
    <property type="match status" value="1"/>
</dbReference>
<keyword evidence="4 9" id="KW-0521">NADP</keyword>
<feature type="binding site" evidence="9">
    <location>
        <position position="126"/>
    </location>
    <ligand>
        <name>NADPH</name>
        <dbReference type="ChEBI" id="CHEBI:57783"/>
    </ligand>
</feature>
<dbReference type="InterPro" id="IPR013512">
    <property type="entry name" value="DXP_reductoisomerase_N"/>
</dbReference>
<feature type="binding site" evidence="9">
    <location>
        <position position="186"/>
    </location>
    <ligand>
        <name>1-deoxy-D-xylulose 5-phosphate</name>
        <dbReference type="ChEBI" id="CHEBI:57792"/>
    </ligand>
</feature>
<dbReference type="Gene3D" id="1.10.1740.10">
    <property type="match status" value="1"/>
</dbReference>
<name>A0ABW9YQC7_9GAMM</name>
<dbReference type="InterPro" id="IPR036169">
    <property type="entry name" value="DXPR_C_sf"/>
</dbReference>
<feature type="binding site" evidence="9">
    <location>
        <position position="124"/>
    </location>
    <ligand>
        <name>NADPH</name>
        <dbReference type="ChEBI" id="CHEBI:57783"/>
    </ligand>
</feature>
<evidence type="ECO:0000256" key="4">
    <source>
        <dbReference type="ARBA" id="ARBA00022857"/>
    </source>
</evidence>
<comment type="similarity">
    <text evidence="2 9">Belongs to the DXR family.</text>
</comment>
<feature type="binding site" evidence="9">
    <location>
        <position position="152"/>
    </location>
    <ligand>
        <name>1-deoxy-D-xylulose 5-phosphate</name>
        <dbReference type="ChEBI" id="CHEBI:57792"/>
    </ligand>
</feature>
<dbReference type="NCBIfam" id="NF009114">
    <property type="entry name" value="PRK12464.1"/>
    <property type="match status" value="1"/>
</dbReference>
<dbReference type="EMBL" id="RSEJ01000028">
    <property type="protein sequence ID" value="NBI55221.1"/>
    <property type="molecule type" value="Genomic_DNA"/>
</dbReference>
<feature type="signal peptide" evidence="10">
    <location>
        <begin position="1"/>
        <end position="21"/>
    </location>
</feature>
<feature type="binding site" evidence="9">
    <location>
        <position position="11"/>
    </location>
    <ligand>
        <name>NADPH</name>
        <dbReference type="ChEBI" id="CHEBI:57783"/>
    </ligand>
</feature>
<sequence length="398" mass="42537">MRKLTILGATGSIGSSTLAVAAQNPHLFEVVALAAGSNSQKMFGLCQRWKPKYAAMASESAASELAVLLKQHNISTTVLAGVEGMCQVAALDEVDTVMAAIVGAAGLLPTMAGVKAGKRILLANKEALVMSGQMFIDACQQYGAELLPVDSEHNAIFQSLPAEIQRAMGHCDLAKHGVSKILLTGSGGPFRYTDVSELAAVTPAMAIAHPNWSMGPKISVDSATMMNKGLEYIEARWLFNASRELMDVIIHPQSVIHSMVQYQDGSVLAQMGLPDMRTPIACAMSYPERVEAGVAPLDFSKVGEFTFLQPDFKRYPCLKLAMDACYAGQAATTALNAANEEAVAAFLNNQLRFTDIASVNSQVLDLAQMREPADLESVIELDRMARTLAQEVIGKVSV</sequence>
<gene>
    <name evidence="9" type="primary">dxr</name>
    <name evidence="14" type="ORF">EIZ48_22130</name>
</gene>
<keyword evidence="10" id="KW-0732">Signal</keyword>